<accession>A0A8J6NHJ8</accession>
<evidence type="ECO:0000313" key="2">
    <source>
        <dbReference type="Proteomes" id="UP000614469"/>
    </source>
</evidence>
<dbReference type="Proteomes" id="UP000614469">
    <property type="component" value="Unassembled WGS sequence"/>
</dbReference>
<sequence length="369" mass="42231">MKFSFELAQPSDDPALRKLLAESPMPGRITVAFEREPNYFMGCSTMGPFWQTIIFRHTPSQEIAGVLCRAVRSHFINGKPQDLGYVGQIRIAEKYRSLWLLHRGLSFFRELHADGRTPTYLGVISAENRISRGILVERRRRNFPSAQEIARIYTLGIILRNPMKALPFDGKIERGSSETLPEIVIFLQEHGTQRQFFPVYSAADFTEGEVVRDFDIRDFIVARRDGQIIGVLGLWDQSGYKQSVVREYDRSLRLVKPFYNLGARLLGAQPLPNQREHIHSAYASFICIANDDANVFAVLLRAVYNLAAERRYAYLMLGLTTTDSLLPLARKYPHIDYHSQLYLGSWENENDGLGQKLDNRIPYIEIATL</sequence>
<gene>
    <name evidence="1" type="ORF">H8E29_00425</name>
</gene>
<comment type="caution">
    <text evidence="1">The sequence shown here is derived from an EMBL/GenBank/DDBJ whole genome shotgun (WGS) entry which is preliminary data.</text>
</comment>
<evidence type="ECO:0008006" key="3">
    <source>
        <dbReference type="Google" id="ProtNLM"/>
    </source>
</evidence>
<dbReference type="EMBL" id="JACNJN010000019">
    <property type="protein sequence ID" value="MBC8333707.1"/>
    <property type="molecule type" value="Genomic_DNA"/>
</dbReference>
<evidence type="ECO:0000313" key="1">
    <source>
        <dbReference type="EMBL" id="MBC8333707.1"/>
    </source>
</evidence>
<dbReference type="AlphaFoldDB" id="A0A8J6NHJ8"/>
<reference evidence="1 2" key="1">
    <citation type="submission" date="2020-08" db="EMBL/GenBank/DDBJ databases">
        <title>Bridging the membrane lipid divide: bacteria of the FCB group superphylum have the potential to synthesize archaeal ether lipids.</title>
        <authorList>
            <person name="Villanueva L."/>
            <person name="Von Meijenfeldt F.A.B."/>
            <person name="Westbye A.B."/>
            <person name="Yadav S."/>
            <person name="Hopmans E.C."/>
            <person name="Dutilh B.E."/>
            <person name="Sinninghe Damste J.S."/>
        </authorList>
    </citation>
    <scope>NUCLEOTIDE SEQUENCE [LARGE SCALE GENOMIC DNA]</scope>
    <source>
        <strain evidence="1">NIOZ-UU36</strain>
    </source>
</reference>
<protein>
    <recommendedName>
        <fullName evidence="3">N-acetyltransferase domain-containing protein</fullName>
    </recommendedName>
</protein>
<proteinExistence type="predicted"/>
<organism evidence="1 2">
    <name type="scientific">Candidatus Desulfolinea nitratireducens</name>
    <dbReference type="NCBI Taxonomy" id="2841698"/>
    <lineage>
        <taxon>Bacteria</taxon>
        <taxon>Bacillati</taxon>
        <taxon>Chloroflexota</taxon>
        <taxon>Anaerolineae</taxon>
        <taxon>Anaerolineales</taxon>
        <taxon>Anaerolineales incertae sedis</taxon>
        <taxon>Candidatus Desulfolinea</taxon>
    </lineage>
</organism>
<name>A0A8J6NHJ8_9CHLR</name>